<dbReference type="GO" id="GO:0005886">
    <property type="term" value="C:plasma membrane"/>
    <property type="evidence" value="ECO:0000318"/>
    <property type="project" value="GO_Central"/>
</dbReference>
<dbReference type="RefSeq" id="XP_003283709.1">
    <property type="nucleotide sequence ID" value="XM_003283661.1"/>
</dbReference>
<dbReference type="GO" id="GO:0005770">
    <property type="term" value="C:late endosome"/>
    <property type="evidence" value="ECO:0000318"/>
    <property type="project" value="GO_Central"/>
</dbReference>
<dbReference type="PANTHER" id="PTHR24170:SF1">
    <property type="entry name" value="DOMAIN PROTEIN, PUTATIVE (AFU_ORTHOLOGUE AFUA_1G09870)-RELATED"/>
    <property type="match status" value="1"/>
</dbReference>
<dbReference type="GO" id="GO:0030133">
    <property type="term" value="C:transport vesicle"/>
    <property type="evidence" value="ECO:0000318"/>
    <property type="project" value="GO_Central"/>
</dbReference>
<dbReference type="PROSITE" id="PS51205">
    <property type="entry name" value="VPS9"/>
    <property type="match status" value="1"/>
</dbReference>
<dbReference type="GO" id="GO:0000149">
    <property type="term" value="F:SNARE binding"/>
    <property type="evidence" value="ECO:0000318"/>
    <property type="project" value="GO_Central"/>
</dbReference>
<name>F0Z8G6_DICPU</name>
<evidence type="ECO:0000313" key="4">
    <source>
        <dbReference type="EMBL" id="EGC39723.1"/>
    </source>
</evidence>
<gene>
    <name evidence="4" type="ORF">DICPUDRAFT_147431</name>
</gene>
<dbReference type="OMA" id="VCIPQTA"/>
<dbReference type="eggNOG" id="ENOG502RSNG">
    <property type="taxonomic scope" value="Eukaryota"/>
</dbReference>
<feature type="compositionally biased region" description="Low complexity" evidence="2">
    <location>
        <begin position="460"/>
        <end position="483"/>
    </location>
</feature>
<dbReference type="Pfam" id="PF02204">
    <property type="entry name" value="VPS9"/>
    <property type="match status" value="1"/>
</dbReference>
<proteinExistence type="predicted"/>
<dbReference type="Gene3D" id="1.20.1050.80">
    <property type="entry name" value="VPS9 domain"/>
    <property type="match status" value="1"/>
</dbReference>
<dbReference type="AlphaFoldDB" id="F0Z8G6"/>
<dbReference type="Proteomes" id="UP000001064">
    <property type="component" value="Unassembled WGS sequence"/>
</dbReference>
<evidence type="ECO:0000259" key="3">
    <source>
        <dbReference type="PROSITE" id="PS51205"/>
    </source>
</evidence>
<dbReference type="VEuPathDB" id="AmoebaDB:DICPUDRAFT_147431"/>
<dbReference type="InterPro" id="IPR003123">
    <property type="entry name" value="VPS9"/>
</dbReference>
<dbReference type="InParanoid" id="F0Z8G6"/>
<feature type="region of interest" description="Disordered" evidence="2">
    <location>
        <begin position="460"/>
        <end position="485"/>
    </location>
</feature>
<evidence type="ECO:0000256" key="2">
    <source>
        <dbReference type="SAM" id="MobiDB-lite"/>
    </source>
</evidence>
<dbReference type="InterPro" id="IPR051248">
    <property type="entry name" value="UPF0507/Ank_repeat_27"/>
</dbReference>
<sequence length="595" mass="67570">MDEDLNLNIFFKTIKTKYTKIFNLIESKCYTLCIPQFSSLYGMNFTQKIVESHVFIESKYYQSEYETLNKDTHYIIDNGYIIDKNNSSKKVKILFDELCYNKDFKSYRLICIEEPLVGSTGVKPSISFSQSDMDLIGHHFFIPKPQKPTFTQSKDFFLLDKGLTTITTIVLNKANKQLEDFEMNNSILCKESVENVRRSLLLIHEKVLDDLVCANAEYKQLQTNEKQMNNLSMLLESYIMGKLQNKIYEELKIIYEKEDSQLYEKMLYLSKQSLGEIGIKQEFEAHLIKAKEVMLSFSSDLPTTSSEIDEIASPVTSSTITLSSSVPSPSVTPLDKLLTIIQASKEIEESIKMRTLLECVDEDNVLTITGDDALPLTAYLLIQARPKHLISDLMYCSKFIFTEIFNSSMGYHLINLTAAVDYIKRFDILSDKTITYNASINYNSTENLVSVNSISINSNAMSSPPYQSQSNNNNKNSNSNNSNESDEAALYNNLKKISITNNNNNQFTSTPNLFNSLPNTTKNDKYSTISISTKNIAGIHGTTTTINNNITTIDNNYKYSKAPTVISLNDEDDLGDFIGRLRELKDDVIVASEFK</sequence>
<protein>
    <recommendedName>
        <fullName evidence="3">VPS9 domain-containing protein</fullName>
    </recommendedName>
</protein>
<dbReference type="GO" id="GO:0005769">
    <property type="term" value="C:early endosome"/>
    <property type="evidence" value="ECO:0000318"/>
    <property type="project" value="GO_Central"/>
</dbReference>
<evidence type="ECO:0000256" key="1">
    <source>
        <dbReference type="SAM" id="Coils"/>
    </source>
</evidence>
<keyword evidence="5" id="KW-1185">Reference proteome</keyword>
<dbReference type="GO" id="GO:0005085">
    <property type="term" value="F:guanyl-nucleotide exchange factor activity"/>
    <property type="evidence" value="ECO:0000318"/>
    <property type="project" value="GO_Central"/>
</dbReference>
<dbReference type="STRING" id="5786.F0Z8G6"/>
<dbReference type="OrthoDB" id="411646at2759"/>
<dbReference type="EMBL" id="GL870952">
    <property type="protein sequence ID" value="EGC39723.1"/>
    <property type="molecule type" value="Genomic_DNA"/>
</dbReference>
<feature type="coiled-coil region" evidence="1">
    <location>
        <begin position="171"/>
        <end position="231"/>
    </location>
</feature>
<dbReference type="KEGG" id="dpp:DICPUDRAFT_147431"/>
<dbReference type="PANTHER" id="PTHR24170">
    <property type="entry name" value="ANKYRIN REPEAT DOMAIN-CONTAINING PROTEIN 27"/>
    <property type="match status" value="1"/>
</dbReference>
<dbReference type="GO" id="GO:0045022">
    <property type="term" value="P:early endosome to late endosome transport"/>
    <property type="evidence" value="ECO:0000318"/>
    <property type="project" value="GO_Central"/>
</dbReference>
<feature type="domain" description="VPS9" evidence="3">
    <location>
        <begin position="256"/>
        <end position="432"/>
    </location>
</feature>
<dbReference type="FunCoup" id="F0Z8G6">
    <property type="interactions" value="10"/>
</dbReference>
<keyword evidence="1" id="KW-0175">Coiled coil</keyword>
<accession>F0Z8G6</accession>
<dbReference type="GeneID" id="10509613"/>
<evidence type="ECO:0000313" key="5">
    <source>
        <dbReference type="Proteomes" id="UP000001064"/>
    </source>
</evidence>
<dbReference type="SUPFAM" id="SSF109993">
    <property type="entry name" value="VPS9 domain"/>
    <property type="match status" value="1"/>
</dbReference>
<dbReference type="InterPro" id="IPR037191">
    <property type="entry name" value="VPS9_dom_sf"/>
</dbReference>
<organism evidence="4 5">
    <name type="scientific">Dictyostelium purpureum</name>
    <name type="common">Slime mold</name>
    <dbReference type="NCBI Taxonomy" id="5786"/>
    <lineage>
        <taxon>Eukaryota</taxon>
        <taxon>Amoebozoa</taxon>
        <taxon>Evosea</taxon>
        <taxon>Eumycetozoa</taxon>
        <taxon>Dictyostelia</taxon>
        <taxon>Dictyosteliales</taxon>
        <taxon>Dictyosteliaceae</taxon>
        <taxon>Dictyostelium</taxon>
    </lineage>
</organism>
<reference evidence="5" key="1">
    <citation type="journal article" date="2011" name="Genome Biol.">
        <title>Comparative genomics of the social amoebae Dictyostelium discoideum and Dictyostelium purpureum.</title>
        <authorList>
            <consortium name="US DOE Joint Genome Institute (JGI-PGF)"/>
            <person name="Sucgang R."/>
            <person name="Kuo A."/>
            <person name="Tian X."/>
            <person name="Salerno W."/>
            <person name="Parikh A."/>
            <person name="Feasley C.L."/>
            <person name="Dalin E."/>
            <person name="Tu H."/>
            <person name="Huang E."/>
            <person name="Barry K."/>
            <person name="Lindquist E."/>
            <person name="Shapiro H."/>
            <person name="Bruce D."/>
            <person name="Schmutz J."/>
            <person name="Salamov A."/>
            <person name="Fey P."/>
            <person name="Gaudet P."/>
            <person name="Anjard C."/>
            <person name="Babu M.M."/>
            <person name="Basu S."/>
            <person name="Bushmanova Y."/>
            <person name="van der Wel H."/>
            <person name="Katoh-Kurasawa M."/>
            <person name="Dinh C."/>
            <person name="Coutinho P.M."/>
            <person name="Saito T."/>
            <person name="Elias M."/>
            <person name="Schaap P."/>
            <person name="Kay R.R."/>
            <person name="Henrissat B."/>
            <person name="Eichinger L."/>
            <person name="Rivero F."/>
            <person name="Putnam N.H."/>
            <person name="West C.M."/>
            <person name="Loomis W.F."/>
            <person name="Chisholm R.L."/>
            <person name="Shaulsky G."/>
            <person name="Strassmann J.E."/>
            <person name="Queller D.C."/>
            <person name="Kuspa A."/>
            <person name="Grigoriev I.V."/>
        </authorList>
    </citation>
    <scope>NUCLEOTIDE SEQUENCE [LARGE SCALE GENOMIC DNA]</scope>
    <source>
        <strain evidence="5">QSDP1</strain>
    </source>
</reference>
<dbReference type="GO" id="GO:0097422">
    <property type="term" value="C:tubular endosome"/>
    <property type="evidence" value="ECO:0000318"/>
    <property type="project" value="GO_Central"/>
</dbReference>